<keyword evidence="6 8" id="KW-0472">Membrane</keyword>
<name>W1NW08_AMBTC</name>
<dbReference type="Pfam" id="PF01733">
    <property type="entry name" value="Nucleoside_tran"/>
    <property type="match status" value="1"/>
</dbReference>
<protein>
    <recommendedName>
        <fullName evidence="11">Equilibrative nucleoside transporter</fullName>
    </recommendedName>
</protein>
<evidence type="ECO:0008006" key="11">
    <source>
        <dbReference type="Google" id="ProtNLM"/>
    </source>
</evidence>
<dbReference type="Proteomes" id="UP000017836">
    <property type="component" value="Unassembled WGS sequence"/>
</dbReference>
<evidence type="ECO:0000256" key="6">
    <source>
        <dbReference type="ARBA" id="ARBA00023136"/>
    </source>
</evidence>
<dbReference type="Gramene" id="ERM98869">
    <property type="protein sequence ID" value="ERM98869"/>
    <property type="gene ID" value="AMTR_s00859p00011120"/>
</dbReference>
<dbReference type="OrthoDB" id="1856718at2759"/>
<evidence type="ECO:0000256" key="7">
    <source>
        <dbReference type="SAM" id="MobiDB-lite"/>
    </source>
</evidence>
<evidence type="ECO:0000256" key="5">
    <source>
        <dbReference type="ARBA" id="ARBA00022989"/>
    </source>
</evidence>
<keyword evidence="5 8" id="KW-1133">Transmembrane helix</keyword>
<evidence type="ECO:0000313" key="9">
    <source>
        <dbReference type="EMBL" id="ERM98869.1"/>
    </source>
</evidence>
<dbReference type="GO" id="GO:0005337">
    <property type="term" value="F:nucleoside transmembrane transporter activity"/>
    <property type="evidence" value="ECO:0000318"/>
    <property type="project" value="GO_Central"/>
</dbReference>
<dbReference type="KEGG" id="atr:18426894"/>
<dbReference type="OMA" id="ENECIES"/>
<comment type="subcellular location">
    <subcellularLocation>
        <location evidence="1">Membrane</location>
        <topology evidence="1">Multi-pass membrane protein</topology>
    </subcellularLocation>
</comment>
<dbReference type="eggNOG" id="KOG1479">
    <property type="taxonomic scope" value="Eukaryota"/>
</dbReference>
<evidence type="ECO:0000256" key="1">
    <source>
        <dbReference type="ARBA" id="ARBA00004141"/>
    </source>
</evidence>
<gene>
    <name evidence="9" type="ORF">AMTR_s00859p00011120</name>
</gene>
<dbReference type="HOGENOM" id="CLU_115455_0_0_1"/>
<dbReference type="InterPro" id="IPR002259">
    <property type="entry name" value="Eqnu_transpt"/>
</dbReference>
<dbReference type="AlphaFoldDB" id="W1NW08"/>
<comment type="similarity">
    <text evidence="2">Belongs to the SLC29A/ENT transporter (TC 2.A.57) family.</text>
</comment>
<feature type="transmembrane region" description="Helical" evidence="8">
    <location>
        <begin position="74"/>
        <end position="94"/>
    </location>
</feature>
<dbReference type="GO" id="GO:0005886">
    <property type="term" value="C:plasma membrane"/>
    <property type="evidence" value="ECO:0000318"/>
    <property type="project" value="GO_Central"/>
</dbReference>
<accession>W1NW08</accession>
<feature type="transmembrane region" description="Helical" evidence="8">
    <location>
        <begin position="38"/>
        <end position="62"/>
    </location>
</feature>
<dbReference type="PANTHER" id="PTHR10332">
    <property type="entry name" value="EQUILIBRATIVE NUCLEOSIDE TRANSPORTER"/>
    <property type="match status" value="1"/>
</dbReference>
<organism evidence="9 10">
    <name type="scientific">Amborella trichopoda</name>
    <dbReference type="NCBI Taxonomy" id="13333"/>
    <lineage>
        <taxon>Eukaryota</taxon>
        <taxon>Viridiplantae</taxon>
        <taxon>Streptophyta</taxon>
        <taxon>Embryophyta</taxon>
        <taxon>Tracheophyta</taxon>
        <taxon>Spermatophyta</taxon>
        <taxon>Magnoliopsida</taxon>
        <taxon>Amborellales</taxon>
        <taxon>Amborellaceae</taxon>
        <taxon>Amborella</taxon>
    </lineage>
</organism>
<keyword evidence="10" id="KW-1185">Reference proteome</keyword>
<reference evidence="10" key="1">
    <citation type="journal article" date="2013" name="Science">
        <title>The Amborella genome and the evolution of flowering plants.</title>
        <authorList>
            <consortium name="Amborella Genome Project"/>
        </authorList>
    </citation>
    <scope>NUCLEOTIDE SEQUENCE [LARGE SCALE GENOMIC DNA]</scope>
</reference>
<evidence type="ECO:0000256" key="4">
    <source>
        <dbReference type="ARBA" id="ARBA00022692"/>
    </source>
</evidence>
<evidence type="ECO:0000256" key="3">
    <source>
        <dbReference type="ARBA" id="ARBA00022448"/>
    </source>
</evidence>
<keyword evidence="4 8" id="KW-0812">Transmembrane</keyword>
<sequence>MGFSSTSPKDSSETLETTPLNPNSLSTQIPPDSFHLAYIIYFILGAGFLVPWNAFITAVDYFAYLYPGVAVDRVFAVTYMLVALIFLLIIIRVAEKSRAYIRINLGLVMFVVSLVVVPVMDVCYVKGRRGLYGAYYVTVAATGLSGMGDALVQGSLIGSAGELPERYMQAVVAGTAASGTQMASAFS</sequence>
<feature type="transmembrane region" description="Helical" evidence="8">
    <location>
        <begin position="100"/>
        <end position="120"/>
    </location>
</feature>
<keyword evidence="3" id="KW-0813">Transport</keyword>
<dbReference type="EMBL" id="KI395172">
    <property type="protein sequence ID" value="ERM98869.1"/>
    <property type="molecule type" value="Genomic_DNA"/>
</dbReference>
<proteinExistence type="inferred from homology"/>
<evidence type="ECO:0000256" key="2">
    <source>
        <dbReference type="ARBA" id="ARBA00007965"/>
    </source>
</evidence>
<evidence type="ECO:0000313" key="10">
    <source>
        <dbReference type="Proteomes" id="UP000017836"/>
    </source>
</evidence>
<dbReference type="PANTHER" id="PTHR10332:SF10">
    <property type="entry name" value="EQUILIBRATIVE NUCLEOSIDE TRANSPORTER 4"/>
    <property type="match status" value="1"/>
</dbReference>
<feature type="region of interest" description="Disordered" evidence="7">
    <location>
        <begin position="1"/>
        <end position="24"/>
    </location>
</feature>
<evidence type="ECO:0000256" key="8">
    <source>
        <dbReference type="SAM" id="Phobius"/>
    </source>
</evidence>